<evidence type="ECO:0000313" key="2">
    <source>
        <dbReference type="EMBL" id="RZS71786.1"/>
    </source>
</evidence>
<gene>
    <name evidence="2" type="ORF">EV199_3697</name>
</gene>
<evidence type="ECO:0000313" key="3">
    <source>
        <dbReference type="Proteomes" id="UP000293874"/>
    </source>
</evidence>
<sequence length="179" mass="20094">MKRILFAIVLILGGALHANAKNDAVRDSIAPDPKDVGSMNGILTALYDVISGPAGQKRNWNRMRTLFIPEARLIPTGKRADGSSGRKVMSLEDYISASGPVLEKMGFFETEIHRTVEEFGAVVHVFSTYESRKTKADEKPFMRGINSIQLWNDGSRWWVVTIFWQNETPQLPIPAKYLD</sequence>
<comment type="caution">
    <text evidence="2">The sequence shown here is derived from an EMBL/GenBank/DDBJ whole genome shotgun (WGS) entry which is preliminary data.</text>
</comment>
<organism evidence="2 3">
    <name type="scientific">Pseudobacter ginsenosidimutans</name>
    <dbReference type="NCBI Taxonomy" id="661488"/>
    <lineage>
        <taxon>Bacteria</taxon>
        <taxon>Pseudomonadati</taxon>
        <taxon>Bacteroidota</taxon>
        <taxon>Chitinophagia</taxon>
        <taxon>Chitinophagales</taxon>
        <taxon>Chitinophagaceae</taxon>
        <taxon>Pseudobacter</taxon>
    </lineage>
</organism>
<keyword evidence="3" id="KW-1185">Reference proteome</keyword>
<evidence type="ECO:0000256" key="1">
    <source>
        <dbReference type="SAM" id="SignalP"/>
    </source>
</evidence>
<dbReference type="AlphaFoldDB" id="A0A4Q7MSJ1"/>
<accession>A0A4Q7MSJ1</accession>
<reference evidence="2 3" key="1">
    <citation type="submission" date="2019-02" db="EMBL/GenBank/DDBJ databases">
        <title>Genomic Encyclopedia of Type Strains, Phase IV (KMG-IV): sequencing the most valuable type-strain genomes for metagenomic binning, comparative biology and taxonomic classification.</title>
        <authorList>
            <person name="Goeker M."/>
        </authorList>
    </citation>
    <scope>NUCLEOTIDE SEQUENCE [LARGE SCALE GENOMIC DNA]</scope>
    <source>
        <strain evidence="2 3">DSM 18116</strain>
    </source>
</reference>
<protein>
    <recommendedName>
        <fullName evidence="4">Nuclear transport factor 2 family protein</fullName>
    </recommendedName>
</protein>
<dbReference type="Proteomes" id="UP000293874">
    <property type="component" value="Unassembled WGS sequence"/>
</dbReference>
<feature type="signal peptide" evidence="1">
    <location>
        <begin position="1"/>
        <end position="20"/>
    </location>
</feature>
<name>A0A4Q7MSJ1_9BACT</name>
<proteinExistence type="predicted"/>
<keyword evidence="1" id="KW-0732">Signal</keyword>
<dbReference type="RefSeq" id="WP_130542260.1">
    <property type="nucleotide sequence ID" value="NZ_CP042431.1"/>
</dbReference>
<dbReference type="EMBL" id="SGXA01000002">
    <property type="protein sequence ID" value="RZS71786.1"/>
    <property type="molecule type" value="Genomic_DNA"/>
</dbReference>
<dbReference type="OrthoDB" id="9778516at2"/>
<evidence type="ECO:0008006" key="4">
    <source>
        <dbReference type="Google" id="ProtNLM"/>
    </source>
</evidence>
<feature type="chain" id="PRO_5020997100" description="Nuclear transport factor 2 family protein" evidence="1">
    <location>
        <begin position="21"/>
        <end position="179"/>
    </location>
</feature>